<reference evidence="4 5" key="1">
    <citation type="submission" date="2017-07" db="EMBL/GenBank/DDBJ databases">
        <title>Leptospira spp. isolated from tropical soils.</title>
        <authorList>
            <person name="Thibeaux R."/>
            <person name="Iraola G."/>
            <person name="Ferres I."/>
            <person name="Bierque E."/>
            <person name="Girault D."/>
            <person name="Soupe-Gilbert M.-E."/>
            <person name="Picardeau M."/>
            <person name="Goarant C."/>
        </authorList>
    </citation>
    <scope>NUCLEOTIDE SEQUENCE [LARGE SCALE GENOMIC DNA]</scope>
    <source>
        <strain evidence="3 5">FH1-B-B1</strain>
        <strain evidence="2 4">FH1-B-C1</strain>
    </source>
</reference>
<evidence type="ECO:0000313" key="3">
    <source>
        <dbReference type="EMBL" id="PJZ74876.1"/>
    </source>
</evidence>
<evidence type="ECO:0008006" key="6">
    <source>
        <dbReference type="Google" id="ProtNLM"/>
    </source>
</evidence>
<keyword evidence="1" id="KW-1133">Transmembrane helix</keyword>
<dbReference type="EMBL" id="NPDZ01000001">
    <property type="protein sequence ID" value="PJZ74876.1"/>
    <property type="molecule type" value="Genomic_DNA"/>
</dbReference>
<keyword evidence="4" id="KW-1185">Reference proteome</keyword>
<dbReference type="RefSeq" id="WP_100712293.1">
    <property type="nucleotide sequence ID" value="NZ_NPDY01000001.1"/>
</dbReference>
<name>A0A2M9ZS33_9LEPT</name>
<evidence type="ECO:0000313" key="2">
    <source>
        <dbReference type="EMBL" id="PJZ71342.1"/>
    </source>
</evidence>
<sequence length="384" mass="43762">MFAKGVDFQGKSNFNFRDSVFCRITFFIFLTALPLWTEIFAGNPVQTSSLTLNPIYAVQEDKGILRLISISANSGKSTLLYTGPLEKGIPVFRKNQMILFQTPSELTLLNLLNGQKSILPGSKDAFPGNSGFFRDRPWLVYSRKSGSNTARWETVLFDYEKESELKVLPGNQPFISPDQKNIYLIGNEVKYSEHGEPSLRVPIHKFSIDTQETSTLAWIETESTTERIQVTDVYGINDDYVVVRVSSEKENRYHFLPSTKGELVSLQQSFFPSKKKSDLPKEQFNLSVSHDGKFIAFSERTEGKLGYVVVVDLRNRQRYESSFIGSFPVFRNGFVYFLADPEIVRASKETANKLYNSFTLYELDFRKDKIRTIANLSGKAELLE</sequence>
<dbReference type="OrthoDB" id="316658at2"/>
<dbReference type="Proteomes" id="UP000231990">
    <property type="component" value="Unassembled WGS sequence"/>
</dbReference>
<comment type="caution">
    <text evidence="3">The sequence shown here is derived from an EMBL/GenBank/DDBJ whole genome shotgun (WGS) entry which is preliminary data.</text>
</comment>
<proteinExistence type="predicted"/>
<keyword evidence="1" id="KW-0812">Transmembrane</keyword>
<feature type="transmembrane region" description="Helical" evidence="1">
    <location>
        <begin position="20"/>
        <end position="37"/>
    </location>
</feature>
<dbReference type="Proteomes" id="UP000231962">
    <property type="component" value="Unassembled WGS sequence"/>
</dbReference>
<protein>
    <recommendedName>
        <fullName evidence="6">S9 family peptidase</fullName>
    </recommendedName>
</protein>
<organism evidence="3 5">
    <name type="scientific">Leptospira perolatii</name>
    <dbReference type="NCBI Taxonomy" id="2023191"/>
    <lineage>
        <taxon>Bacteria</taxon>
        <taxon>Pseudomonadati</taxon>
        <taxon>Spirochaetota</taxon>
        <taxon>Spirochaetia</taxon>
        <taxon>Leptospirales</taxon>
        <taxon>Leptospiraceae</taxon>
        <taxon>Leptospira</taxon>
    </lineage>
</organism>
<keyword evidence="1" id="KW-0472">Membrane</keyword>
<accession>A0A2M9ZS33</accession>
<dbReference type="EMBL" id="NPDY01000001">
    <property type="protein sequence ID" value="PJZ71342.1"/>
    <property type="molecule type" value="Genomic_DNA"/>
</dbReference>
<evidence type="ECO:0000313" key="5">
    <source>
        <dbReference type="Proteomes" id="UP000231990"/>
    </source>
</evidence>
<evidence type="ECO:0000256" key="1">
    <source>
        <dbReference type="SAM" id="Phobius"/>
    </source>
</evidence>
<dbReference type="AlphaFoldDB" id="A0A2M9ZS33"/>
<gene>
    <name evidence="2" type="ORF">CH360_02240</name>
    <name evidence="3" type="ORF">CH373_02240</name>
</gene>
<dbReference type="SUPFAM" id="SSF69304">
    <property type="entry name" value="Tricorn protease N-terminal domain"/>
    <property type="match status" value="1"/>
</dbReference>
<evidence type="ECO:0000313" key="4">
    <source>
        <dbReference type="Proteomes" id="UP000231962"/>
    </source>
</evidence>